<sequence length="94" mass="10739">MPLAALQNYRREQAYLRLPKQCPCSMRLTARPLLFRCIYHALIMGSQKKILTDMTDLLFVENLGFTRPLPSICSALQFGRAGDTRAMHAFQACF</sequence>
<dbReference type="EMBL" id="CP137312">
    <property type="protein sequence ID" value="WQF87265.1"/>
    <property type="molecule type" value="Genomic_DNA"/>
</dbReference>
<evidence type="ECO:0000313" key="1">
    <source>
        <dbReference type="EMBL" id="WQF87265.1"/>
    </source>
</evidence>
<dbReference type="AlphaFoldDB" id="A0AAX4IVI7"/>
<protein>
    <submittedName>
        <fullName evidence="1">Uncharacterized protein</fullName>
    </submittedName>
</protein>
<reference evidence="2" key="1">
    <citation type="journal article" date="2023" name="bioRxiv">
        <title>Complete genome of the Medicago anthracnose fungus, Colletotrichum destructivum, reveals a mini-chromosome-like region within a core chromosome.</title>
        <authorList>
            <person name="Lapalu N."/>
            <person name="Simon A."/>
            <person name="Lu A."/>
            <person name="Plaumann P.-L."/>
            <person name="Amselem J."/>
            <person name="Pigne S."/>
            <person name="Auger A."/>
            <person name="Koch C."/>
            <person name="Dallery J.-F."/>
            <person name="O'Connell R.J."/>
        </authorList>
    </citation>
    <scope>NUCLEOTIDE SEQUENCE [LARGE SCALE GENOMIC DNA]</scope>
    <source>
        <strain evidence="2">CBS 520.97</strain>
    </source>
</reference>
<dbReference type="Proteomes" id="UP001322277">
    <property type="component" value="Chromosome 8"/>
</dbReference>
<proteinExistence type="predicted"/>
<dbReference type="KEGG" id="cdet:87948779"/>
<dbReference type="GeneID" id="87948779"/>
<keyword evidence="2" id="KW-1185">Reference proteome</keyword>
<accession>A0AAX4IVI7</accession>
<dbReference type="RefSeq" id="XP_062784486.1">
    <property type="nucleotide sequence ID" value="XM_062928435.1"/>
</dbReference>
<gene>
    <name evidence="1" type="ORF">CDEST_12279</name>
</gene>
<evidence type="ECO:0000313" key="2">
    <source>
        <dbReference type="Proteomes" id="UP001322277"/>
    </source>
</evidence>
<organism evidence="1 2">
    <name type="scientific">Colletotrichum destructivum</name>
    <dbReference type="NCBI Taxonomy" id="34406"/>
    <lineage>
        <taxon>Eukaryota</taxon>
        <taxon>Fungi</taxon>
        <taxon>Dikarya</taxon>
        <taxon>Ascomycota</taxon>
        <taxon>Pezizomycotina</taxon>
        <taxon>Sordariomycetes</taxon>
        <taxon>Hypocreomycetidae</taxon>
        <taxon>Glomerellales</taxon>
        <taxon>Glomerellaceae</taxon>
        <taxon>Colletotrichum</taxon>
        <taxon>Colletotrichum destructivum species complex</taxon>
    </lineage>
</organism>
<name>A0AAX4IVI7_9PEZI</name>